<evidence type="ECO:0000256" key="4">
    <source>
        <dbReference type="ARBA" id="ARBA00023172"/>
    </source>
</evidence>
<dbReference type="RefSeq" id="WP_346153089.1">
    <property type="nucleotide sequence ID" value="NZ_BAAATE010000027.1"/>
</dbReference>
<dbReference type="SUPFAM" id="SSF56349">
    <property type="entry name" value="DNA breaking-rejoining enzymes"/>
    <property type="match status" value="1"/>
</dbReference>
<keyword evidence="2" id="KW-0229">DNA integration</keyword>
<dbReference type="PROSITE" id="PS51898">
    <property type="entry name" value="TYR_RECOMBINASE"/>
    <property type="match status" value="1"/>
</dbReference>
<evidence type="ECO:0000256" key="3">
    <source>
        <dbReference type="ARBA" id="ARBA00023125"/>
    </source>
</evidence>
<dbReference type="InterPro" id="IPR004107">
    <property type="entry name" value="Integrase_SAM-like_N"/>
</dbReference>
<dbReference type="Proteomes" id="UP001501666">
    <property type="component" value="Unassembled WGS sequence"/>
</dbReference>
<keyword evidence="4" id="KW-0233">DNA recombination</keyword>
<name>A0ABP6F8E9_9ACTN</name>
<dbReference type="InterPro" id="IPR050808">
    <property type="entry name" value="Phage_Integrase"/>
</dbReference>
<dbReference type="InterPro" id="IPR002104">
    <property type="entry name" value="Integrase_catalytic"/>
</dbReference>
<dbReference type="Pfam" id="PF14659">
    <property type="entry name" value="Phage_int_SAM_3"/>
    <property type="match status" value="1"/>
</dbReference>
<comment type="similarity">
    <text evidence="1">Belongs to the 'phage' integrase family.</text>
</comment>
<comment type="caution">
    <text evidence="6">The sequence shown here is derived from an EMBL/GenBank/DDBJ whole genome shotgun (WGS) entry which is preliminary data.</text>
</comment>
<gene>
    <name evidence="6" type="ORF">GCM10010412_073890</name>
</gene>
<keyword evidence="3" id="KW-0238">DNA-binding</keyword>
<proteinExistence type="inferred from homology"/>
<sequence>MRAFKGSRYPAGIRPRSIKSLSEPSKPYVFSWTGPWDAKRQRFIATASLGYGPDGKRIVKRGSGKTKTEALAKLKQVLRDYEDGLAVATSDSTVKDAVTYWLANGLKGRSEKTIRTYTWYADTHVIPALGKRKLSKLSVEDVDRWLSSKTGVLGTRSLKLIHNILDRSVRNAMRRDLVKRNVVELCEVPEGRSGRPSKALTIDQAEAVLRTAETATRRMRAYIVVSLLTGARTEELRDLRWDHVVAYDADRKTWRAVTDAGWEHEQFAIYVWRSVRKSGDTKTTKSRRSLRIPTRCVTALKALLAEQAEGERAEKLSERLVFGTRNGTAMTAENVRRDFRIALKGADGINPAEWTPRELRHSFVSLLSAHDVPIEHISRLVGHTNTVVTETVYRKQIRPVMQEGATVMDEIFPLTSES</sequence>
<feature type="domain" description="Tyr recombinase" evidence="5">
    <location>
        <begin position="195"/>
        <end position="409"/>
    </location>
</feature>
<protein>
    <submittedName>
        <fullName evidence="6">Site-specific integrase</fullName>
    </submittedName>
</protein>
<evidence type="ECO:0000256" key="1">
    <source>
        <dbReference type="ARBA" id="ARBA00008857"/>
    </source>
</evidence>
<dbReference type="PANTHER" id="PTHR30629">
    <property type="entry name" value="PROPHAGE INTEGRASE"/>
    <property type="match status" value="1"/>
</dbReference>
<evidence type="ECO:0000259" key="5">
    <source>
        <dbReference type="PROSITE" id="PS51898"/>
    </source>
</evidence>
<accession>A0ABP6F8E9</accession>
<keyword evidence="7" id="KW-1185">Reference proteome</keyword>
<dbReference type="Gene3D" id="1.10.443.10">
    <property type="entry name" value="Intergrase catalytic core"/>
    <property type="match status" value="1"/>
</dbReference>
<dbReference type="InterPro" id="IPR013762">
    <property type="entry name" value="Integrase-like_cat_sf"/>
</dbReference>
<dbReference type="PANTHER" id="PTHR30629:SF2">
    <property type="entry name" value="PROPHAGE INTEGRASE INTS-RELATED"/>
    <property type="match status" value="1"/>
</dbReference>
<dbReference type="InterPro" id="IPR010998">
    <property type="entry name" value="Integrase_recombinase_N"/>
</dbReference>
<dbReference type="InterPro" id="IPR011010">
    <property type="entry name" value="DNA_brk_join_enz"/>
</dbReference>
<dbReference type="EMBL" id="BAAATE010000027">
    <property type="protein sequence ID" value="GAA2686397.1"/>
    <property type="molecule type" value="Genomic_DNA"/>
</dbReference>
<evidence type="ECO:0000256" key="2">
    <source>
        <dbReference type="ARBA" id="ARBA00022908"/>
    </source>
</evidence>
<reference evidence="7" key="1">
    <citation type="journal article" date="2019" name="Int. J. Syst. Evol. Microbiol.">
        <title>The Global Catalogue of Microorganisms (GCM) 10K type strain sequencing project: providing services to taxonomists for standard genome sequencing and annotation.</title>
        <authorList>
            <consortium name="The Broad Institute Genomics Platform"/>
            <consortium name="The Broad Institute Genome Sequencing Center for Infectious Disease"/>
            <person name="Wu L."/>
            <person name="Ma J."/>
        </authorList>
    </citation>
    <scope>NUCLEOTIDE SEQUENCE [LARGE SCALE GENOMIC DNA]</scope>
    <source>
        <strain evidence="7">JCM 6835</strain>
    </source>
</reference>
<evidence type="ECO:0000313" key="6">
    <source>
        <dbReference type="EMBL" id="GAA2686397.1"/>
    </source>
</evidence>
<dbReference type="Gene3D" id="1.10.150.130">
    <property type="match status" value="1"/>
</dbReference>
<evidence type="ECO:0000313" key="7">
    <source>
        <dbReference type="Proteomes" id="UP001501666"/>
    </source>
</evidence>
<organism evidence="6 7">
    <name type="scientific">Nonomuraea recticatena</name>
    <dbReference type="NCBI Taxonomy" id="46178"/>
    <lineage>
        <taxon>Bacteria</taxon>
        <taxon>Bacillati</taxon>
        <taxon>Actinomycetota</taxon>
        <taxon>Actinomycetes</taxon>
        <taxon>Streptosporangiales</taxon>
        <taxon>Streptosporangiaceae</taxon>
        <taxon>Nonomuraea</taxon>
    </lineage>
</organism>
<dbReference type="Pfam" id="PF00589">
    <property type="entry name" value="Phage_integrase"/>
    <property type="match status" value="1"/>
</dbReference>